<proteinExistence type="predicted"/>
<dbReference type="RefSeq" id="XP_014248883.1">
    <property type="nucleotide sequence ID" value="XM_014393397.2"/>
</dbReference>
<evidence type="ECO:0008006" key="3">
    <source>
        <dbReference type="Google" id="ProtNLM"/>
    </source>
</evidence>
<dbReference type="KEGG" id="clec:106666312"/>
<accession>A0A8I6RSM8</accession>
<dbReference type="Gene3D" id="3.10.100.10">
    <property type="entry name" value="Mannose-Binding Protein A, subunit A"/>
    <property type="match status" value="1"/>
</dbReference>
<sequence>MRADKVPHELYLDEATGKKFYLGFFGQLNWCEAHRFCASHGMQLMPIKDPRISNAVVKILSGYGGHDFKIWVDVYKTPNSNAWVVSEGNNHRALSKPQIQDDTGWLTWAVVDRWHITVDKDSFPKQFFDSSPFYNEMYQSNWTDSGPEAERWPISKVKRPNAEDFRRKSFSRIISQIATDEEPFKEIWDNFNFSSVIDDPIVLLDEPIDRRIESADSVRDDIVFENLEGDGTSISNAYNDKEAVLSPPKIVINNDDGLNCASVGLVNQTINVLAESCNSHNYFICEVL</sequence>
<dbReference type="InterPro" id="IPR016187">
    <property type="entry name" value="CTDL_fold"/>
</dbReference>
<name>A0A8I6RSM8_CIMLE</name>
<evidence type="ECO:0000313" key="1">
    <source>
        <dbReference type="EnsemblMetazoa" id="XP_014248883.1"/>
    </source>
</evidence>
<keyword evidence="2" id="KW-1185">Reference proteome</keyword>
<dbReference type="GeneID" id="106666312"/>
<dbReference type="InterPro" id="IPR016186">
    <property type="entry name" value="C-type_lectin-like/link_sf"/>
</dbReference>
<protein>
    <recommendedName>
        <fullName evidence="3">C-type lectin domain-containing protein</fullName>
    </recommendedName>
</protein>
<dbReference type="AlphaFoldDB" id="A0A8I6RSM8"/>
<dbReference type="SUPFAM" id="SSF56436">
    <property type="entry name" value="C-type lectin-like"/>
    <property type="match status" value="1"/>
</dbReference>
<reference evidence="1" key="1">
    <citation type="submission" date="2022-01" db="UniProtKB">
        <authorList>
            <consortium name="EnsemblMetazoa"/>
        </authorList>
    </citation>
    <scope>IDENTIFICATION</scope>
</reference>
<dbReference type="Proteomes" id="UP000494040">
    <property type="component" value="Unassembled WGS sequence"/>
</dbReference>
<dbReference type="EnsemblMetazoa" id="XM_014393397.2">
    <property type="protein sequence ID" value="XP_014248883.1"/>
    <property type="gene ID" value="LOC106666312"/>
</dbReference>
<organism evidence="1 2">
    <name type="scientific">Cimex lectularius</name>
    <name type="common">Bed bug</name>
    <name type="synonym">Acanthia lectularia</name>
    <dbReference type="NCBI Taxonomy" id="79782"/>
    <lineage>
        <taxon>Eukaryota</taxon>
        <taxon>Metazoa</taxon>
        <taxon>Ecdysozoa</taxon>
        <taxon>Arthropoda</taxon>
        <taxon>Hexapoda</taxon>
        <taxon>Insecta</taxon>
        <taxon>Pterygota</taxon>
        <taxon>Neoptera</taxon>
        <taxon>Paraneoptera</taxon>
        <taxon>Hemiptera</taxon>
        <taxon>Heteroptera</taxon>
        <taxon>Panheteroptera</taxon>
        <taxon>Cimicomorpha</taxon>
        <taxon>Cimicidae</taxon>
        <taxon>Cimex</taxon>
    </lineage>
</organism>
<evidence type="ECO:0000313" key="2">
    <source>
        <dbReference type="Proteomes" id="UP000494040"/>
    </source>
</evidence>